<dbReference type="GO" id="GO:0043565">
    <property type="term" value="F:sequence-specific DNA binding"/>
    <property type="evidence" value="ECO:0007669"/>
    <property type="project" value="InterPro"/>
</dbReference>
<keyword evidence="7" id="KW-0238">DNA-binding</keyword>
<proteinExistence type="predicted"/>
<name>A0A0J9CDM6_9FIRM</name>
<dbReference type="InterPro" id="IPR020449">
    <property type="entry name" value="Tscrpt_reg_AraC-type_HTH"/>
</dbReference>
<organism evidence="13 14">
    <name type="scientific">[Clostridium] citroniae WAL-19142</name>
    <dbReference type="NCBI Taxonomy" id="742734"/>
    <lineage>
        <taxon>Bacteria</taxon>
        <taxon>Bacillati</taxon>
        <taxon>Bacillota</taxon>
        <taxon>Clostridia</taxon>
        <taxon>Lachnospirales</taxon>
        <taxon>Lachnospiraceae</taxon>
        <taxon>Enterocloster</taxon>
    </lineage>
</organism>
<feature type="domain" description="HTH araC/xylS-type" evidence="11">
    <location>
        <begin position="314"/>
        <end position="412"/>
    </location>
</feature>
<dbReference type="PRINTS" id="PR00032">
    <property type="entry name" value="HTHARAC"/>
</dbReference>
<evidence type="ECO:0000313" key="14">
    <source>
        <dbReference type="Proteomes" id="UP000037392"/>
    </source>
</evidence>
<comment type="function">
    <text evidence="9">May play the central regulatory role in sporulation. It may be an element of the effector pathway responsible for the activation of sporulation genes in response to nutritional stress. Spo0A may act in concert with spo0H (a sigma factor) to control the expression of some genes that are critical to the sporulation process.</text>
</comment>
<keyword evidence="6" id="KW-0805">Transcription regulation</keyword>
<gene>
    <name evidence="13" type="ORF">HMPREF9470_01008</name>
</gene>
<dbReference type="InterPro" id="IPR051552">
    <property type="entry name" value="HptR"/>
</dbReference>
<dbReference type="SUPFAM" id="SSF46689">
    <property type="entry name" value="Homeodomain-like"/>
    <property type="match status" value="2"/>
</dbReference>
<dbReference type="SUPFAM" id="SSF52172">
    <property type="entry name" value="CheY-like"/>
    <property type="match status" value="1"/>
</dbReference>
<keyword evidence="4 10" id="KW-0597">Phosphoprotein</keyword>
<evidence type="ECO:0000259" key="12">
    <source>
        <dbReference type="PROSITE" id="PS50110"/>
    </source>
</evidence>
<dbReference type="GeneID" id="93165368"/>
<comment type="subcellular location">
    <subcellularLocation>
        <location evidence="1">Cytoplasm</location>
    </subcellularLocation>
</comment>
<dbReference type="PROSITE" id="PS01124">
    <property type="entry name" value="HTH_ARAC_FAMILY_2"/>
    <property type="match status" value="1"/>
</dbReference>
<dbReference type="RefSeq" id="WP_048929345.1">
    <property type="nucleotide sequence ID" value="NZ_KQ235876.1"/>
</dbReference>
<dbReference type="GO" id="GO:0003700">
    <property type="term" value="F:DNA-binding transcription factor activity"/>
    <property type="evidence" value="ECO:0007669"/>
    <property type="project" value="InterPro"/>
</dbReference>
<dbReference type="EMBL" id="ADLK01000006">
    <property type="protein sequence ID" value="KMW23217.1"/>
    <property type="molecule type" value="Genomic_DNA"/>
</dbReference>
<keyword evidence="8" id="KW-0804">Transcription</keyword>
<evidence type="ECO:0000259" key="11">
    <source>
        <dbReference type="PROSITE" id="PS01124"/>
    </source>
</evidence>
<evidence type="ECO:0000313" key="13">
    <source>
        <dbReference type="EMBL" id="KMW23217.1"/>
    </source>
</evidence>
<evidence type="ECO:0000256" key="9">
    <source>
        <dbReference type="ARBA" id="ARBA00024867"/>
    </source>
</evidence>
<protein>
    <recommendedName>
        <fullName evidence="2">Stage 0 sporulation protein A homolog</fullName>
    </recommendedName>
</protein>
<evidence type="ECO:0000256" key="3">
    <source>
        <dbReference type="ARBA" id="ARBA00022490"/>
    </source>
</evidence>
<dbReference type="Gene3D" id="3.40.50.2300">
    <property type="match status" value="1"/>
</dbReference>
<evidence type="ECO:0000256" key="10">
    <source>
        <dbReference type="PROSITE-ProRule" id="PRU00169"/>
    </source>
</evidence>
<keyword evidence="5" id="KW-0902">Two-component regulatory system</keyword>
<evidence type="ECO:0000256" key="4">
    <source>
        <dbReference type="ARBA" id="ARBA00022553"/>
    </source>
</evidence>
<dbReference type="InterPro" id="IPR018060">
    <property type="entry name" value="HTH_AraC"/>
</dbReference>
<feature type="domain" description="Response regulatory" evidence="12">
    <location>
        <begin position="2"/>
        <end position="119"/>
    </location>
</feature>
<evidence type="ECO:0000256" key="6">
    <source>
        <dbReference type="ARBA" id="ARBA00023015"/>
    </source>
</evidence>
<dbReference type="PANTHER" id="PTHR42713">
    <property type="entry name" value="HISTIDINE KINASE-RELATED"/>
    <property type="match status" value="1"/>
</dbReference>
<evidence type="ECO:0000256" key="5">
    <source>
        <dbReference type="ARBA" id="ARBA00023012"/>
    </source>
</evidence>
<dbReference type="PATRIC" id="fig|742734.4.peg.1071"/>
<dbReference type="PANTHER" id="PTHR42713:SF3">
    <property type="entry name" value="TRANSCRIPTIONAL REGULATORY PROTEIN HPTR"/>
    <property type="match status" value="1"/>
</dbReference>
<dbReference type="InterPro" id="IPR009057">
    <property type="entry name" value="Homeodomain-like_sf"/>
</dbReference>
<dbReference type="SMART" id="SM00342">
    <property type="entry name" value="HTH_ARAC"/>
    <property type="match status" value="1"/>
</dbReference>
<reference evidence="13 14" key="1">
    <citation type="submission" date="2011-04" db="EMBL/GenBank/DDBJ databases">
        <title>The Genome Sequence of Clostridium citroniae WAL-19142.</title>
        <authorList>
            <consortium name="The Broad Institute Genome Sequencing Platform"/>
            <person name="Earl A."/>
            <person name="Ward D."/>
            <person name="Feldgarden M."/>
            <person name="Gevers D."/>
            <person name="Warren Y.A."/>
            <person name="Tyrrell K.L."/>
            <person name="Citron D.M."/>
            <person name="Goldstein E.J."/>
            <person name="Daigneault M."/>
            <person name="Allen-Vercoe E."/>
            <person name="Young S.K."/>
            <person name="Zeng Q."/>
            <person name="Gargeya S."/>
            <person name="Fitzgerald M."/>
            <person name="Haas B."/>
            <person name="Abouelleil A."/>
            <person name="Alvarado L."/>
            <person name="Arachchi H.M."/>
            <person name="Berlin A."/>
            <person name="Brown A."/>
            <person name="Chapman S.B."/>
            <person name="Chen Z."/>
            <person name="Dunbar C."/>
            <person name="Freedman E."/>
            <person name="Gearin G."/>
            <person name="Gellesch M."/>
            <person name="Goldberg J."/>
            <person name="Griggs A."/>
            <person name="Gujja S."/>
            <person name="Heilman E.R."/>
            <person name="Heiman D."/>
            <person name="Howarth C."/>
            <person name="Larson L."/>
            <person name="Lui A."/>
            <person name="MacDonald P.J."/>
            <person name="Mehta T."/>
            <person name="Montmayeur A."/>
            <person name="Murphy C."/>
            <person name="Neiman D."/>
            <person name="Pearson M."/>
            <person name="Priest M."/>
            <person name="Roberts A."/>
            <person name="Saif S."/>
            <person name="Shea T."/>
            <person name="Shenoy N."/>
            <person name="Sisk P."/>
            <person name="Stolte C."/>
            <person name="Sykes S."/>
            <person name="White J."/>
            <person name="Yandava C."/>
            <person name="Wortman J."/>
            <person name="Nusbaum C."/>
            <person name="Birren B."/>
        </authorList>
    </citation>
    <scope>NUCLEOTIDE SEQUENCE [LARGE SCALE GENOMIC DNA]</scope>
    <source>
        <strain evidence="13 14">WAL-19142</strain>
    </source>
</reference>
<evidence type="ECO:0000256" key="7">
    <source>
        <dbReference type="ARBA" id="ARBA00023125"/>
    </source>
</evidence>
<dbReference type="Proteomes" id="UP000037392">
    <property type="component" value="Unassembled WGS sequence"/>
</dbReference>
<dbReference type="Pfam" id="PF00072">
    <property type="entry name" value="Response_reg"/>
    <property type="match status" value="1"/>
</dbReference>
<dbReference type="PROSITE" id="PS00041">
    <property type="entry name" value="HTH_ARAC_FAMILY_1"/>
    <property type="match status" value="1"/>
</dbReference>
<dbReference type="SMART" id="SM00448">
    <property type="entry name" value="REC"/>
    <property type="match status" value="1"/>
</dbReference>
<dbReference type="CDD" id="cd17536">
    <property type="entry name" value="REC_YesN-like"/>
    <property type="match status" value="1"/>
</dbReference>
<dbReference type="InterPro" id="IPR011006">
    <property type="entry name" value="CheY-like_superfamily"/>
</dbReference>
<keyword evidence="3" id="KW-0963">Cytoplasm</keyword>
<dbReference type="PROSITE" id="PS50110">
    <property type="entry name" value="RESPONSE_REGULATORY"/>
    <property type="match status" value="1"/>
</dbReference>
<dbReference type="GO" id="GO:0000160">
    <property type="term" value="P:phosphorelay signal transduction system"/>
    <property type="evidence" value="ECO:0007669"/>
    <property type="project" value="UniProtKB-KW"/>
</dbReference>
<evidence type="ECO:0000256" key="8">
    <source>
        <dbReference type="ARBA" id="ARBA00023163"/>
    </source>
</evidence>
<dbReference type="OrthoDB" id="9794370at2"/>
<evidence type="ECO:0000256" key="2">
    <source>
        <dbReference type="ARBA" id="ARBA00018672"/>
    </source>
</evidence>
<feature type="modified residue" description="4-aspartylphosphate" evidence="10">
    <location>
        <position position="54"/>
    </location>
</feature>
<evidence type="ECO:0000256" key="1">
    <source>
        <dbReference type="ARBA" id="ARBA00004496"/>
    </source>
</evidence>
<dbReference type="InterPro" id="IPR001789">
    <property type="entry name" value="Sig_transdc_resp-reg_receiver"/>
</dbReference>
<dbReference type="AlphaFoldDB" id="A0A0J9CDM6"/>
<sequence>MKVLVVDDEMIIRVGIQSILERSGGIYTYAGSAGSGKAALKEMEKEMPDIVVTDIKMPEMDGIQLIKEIKRRKMPVGIIVLSSYSEFELVREAMKQGASDYVLKLSMTEESLMGALDEAAKSIAKEKKSREKSRPVKLLLSDYLSQTGEMQEDDALWKVGGGDCLVTCVCLKYVQEGKEELSGEAVEHVVENLFNEVFTTWCIKLDDMAYGIVVFSNNRTLDEFQRMLRQMCGRCRTVLHDILNINACMYTGTMENHPNGLRRALQHALEQEGHGPADEHEDKRQAGDQWSRVYQVFRNTRKREYADQYPPAVRRSLEYMNQYYNRDLTLNEISDLVNLNPSYFSFLFNTALTITFSNYLMCLRIHHSKKFLKETNLKIFEIAEMVGYRNSYYFNRIFKRITGVTPMEYRKG</sequence>
<dbReference type="Gene3D" id="1.10.10.60">
    <property type="entry name" value="Homeodomain-like"/>
    <property type="match status" value="2"/>
</dbReference>
<dbReference type="InterPro" id="IPR018062">
    <property type="entry name" value="HTH_AraC-typ_CS"/>
</dbReference>
<dbReference type="GO" id="GO:0005737">
    <property type="term" value="C:cytoplasm"/>
    <property type="evidence" value="ECO:0007669"/>
    <property type="project" value="UniProtKB-SubCell"/>
</dbReference>
<accession>A0A0J9CDM6</accession>
<dbReference type="Pfam" id="PF12833">
    <property type="entry name" value="HTH_18"/>
    <property type="match status" value="1"/>
</dbReference>
<comment type="caution">
    <text evidence="13">The sequence shown here is derived from an EMBL/GenBank/DDBJ whole genome shotgun (WGS) entry which is preliminary data.</text>
</comment>